<evidence type="ECO:0000256" key="1">
    <source>
        <dbReference type="SAM" id="MobiDB-lite"/>
    </source>
</evidence>
<dbReference type="Pfam" id="PF20516">
    <property type="entry name" value="PDDEXK_12"/>
    <property type="match status" value="1"/>
</dbReference>
<protein>
    <recommendedName>
        <fullName evidence="2">PD-(D/E)XK nuclease-like domain-containing protein</fullName>
    </recommendedName>
</protein>
<evidence type="ECO:0000313" key="4">
    <source>
        <dbReference type="Proteomes" id="UP000800094"/>
    </source>
</evidence>
<dbReference type="Proteomes" id="UP000800094">
    <property type="component" value="Unassembled WGS sequence"/>
</dbReference>
<feature type="compositionally biased region" description="Basic and acidic residues" evidence="1">
    <location>
        <begin position="57"/>
        <end position="67"/>
    </location>
</feature>
<keyword evidence="4" id="KW-1185">Reference proteome</keyword>
<sequence>MSPASLAEISVWIDAVDSIPQDVPYTPTDRFAHDNYENPRPAKKRRIMDASYGDDLETPRPPKRSRDVAAGPRILPPSLHQFEPPSPRRTEPDAAVSDTVSLESHNSGRLSPTKQLQALEDSENSLVFCNFHDHEENEECVDVMRMRDMIREFADGIGILGYDDLEEVIPLILGAECKRFRYSWANDPGQRLLYGSMPSMRRLQELVTAGWRHDRGTGTSEDDWNANVQYPLIKLAHKTSKYAGQLAVHGVKTVKLDPPWLARTTEGLPKHVIDYIVTLKPDTPAKQAWRELTPLSQAKVKSWNHITRDPVRSHPIAINIETKGPNKSWTDGKPQIAIWTDAWLNRLSYLPSVPTAASCPAIPLLIAQGHDWHLLIISRTEEKTTIWEQVAVGSTRTCFDAMKVVAVLHWCMWWAETV</sequence>
<feature type="region of interest" description="Disordered" evidence="1">
    <location>
        <begin position="22"/>
        <end position="110"/>
    </location>
</feature>
<name>A0A6A6IYL9_9PLEO</name>
<accession>A0A6A6IYL9</accession>
<gene>
    <name evidence="3" type="ORF">BU26DRAFT_514239</name>
</gene>
<evidence type="ECO:0000259" key="2">
    <source>
        <dbReference type="Pfam" id="PF20516"/>
    </source>
</evidence>
<reference evidence="3" key="1">
    <citation type="journal article" date="2020" name="Stud. Mycol.">
        <title>101 Dothideomycetes genomes: a test case for predicting lifestyles and emergence of pathogens.</title>
        <authorList>
            <person name="Haridas S."/>
            <person name="Albert R."/>
            <person name="Binder M."/>
            <person name="Bloem J."/>
            <person name="Labutti K."/>
            <person name="Salamov A."/>
            <person name="Andreopoulos B."/>
            <person name="Baker S."/>
            <person name="Barry K."/>
            <person name="Bills G."/>
            <person name="Bluhm B."/>
            <person name="Cannon C."/>
            <person name="Castanera R."/>
            <person name="Culley D."/>
            <person name="Daum C."/>
            <person name="Ezra D."/>
            <person name="Gonzalez J."/>
            <person name="Henrissat B."/>
            <person name="Kuo A."/>
            <person name="Liang C."/>
            <person name="Lipzen A."/>
            <person name="Lutzoni F."/>
            <person name="Magnuson J."/>
            <person name="Mondo S."/>
            <person name="Nolan M."/>
            <person name="Ohm R."/>
            <person name="Pangilinan J."/>
            <person name="Park H.-J."/>
            <person name="Ramirez L."/>
            <person name="Alfaro M."/>
            <person name="Sun H."/>
            <person name="Tritt A."/>
            <person name="Yoshinaga Y."/>
            <person name="Zwiers L.-H."/>
            <person name="Turgeon B."/>
            <person name="Goodwin S."/>
            <person name="Spatafora J."/>
            <person name="Crous P."/>
            <person name="Grigoriev I."/>
        </authorList>
    </citation>
    <scope>NUCLEOTIDE SEQUENCE</scope>
    <source>
        <strain evidence="3">CBS 122368</strain>
    </source>
</reference>
<feature type="domain" description="PD-(D/E)XK nuclease-like" evidence="2">
    <location>
        <begin position="180"/>
        <end position="418"/>
    </location>
</feature>
<dbReference type="AlphaFoldDB" id="A0A6A6IYL9"/>
<dbReference type="OrthoDB" id="4161186at2759"/>
<dbReference type="InterPro" id="IPR046797">
    <property type="entry name" value="PDDEXK_12"/>
</dbReference>
<dbReference type="RefSeq" id="XP_033689287.1">
    <property type="nucleotide sequence ID" value="XM_033827790.1"/>
</dbReference>
<dbReference type="EMBL" id="ML987190">
    <property type="protein sequence ID" value="KAF2254283.1"/>
    <property type="molecule type" value="Genomic_DNA"/>
</dbReference>
<feature type="compositionally biased region" description="Polar residues" evidence="1">
    <location>
        <begin position="98"/>
        <end position="110"/>
    </location>
</feature>
<evidence type="ECO:0000313" key="3">
    <source>
        <dbReference type="EMBL" id="KAF2254283.1"/>
    </source>
</evidence>
<organism evidence="3 4">
    <name type="scientific">Trematosphaeria pertusa</name>
    <dbReference type="NCBI Taxonomy" id="390896"/>
    <lineage>
        <taxon>Eukaryota</taxon>
        <taxon>Fungi</taxon>
        <taxon>Dikarya</taxon>
        <taxon>Ascomycota</taxon>
        <taxon>Pezizomycotina</taxon>
        <taxon>Dothideomycetes</taxon>
        <taxon>Pleosporomycetidae</taxon>
        <taxon>Pleosporales</taxon>
        <taxon>Massarineae</taxon>
        <taxon>Trematosphaeriaceae</taxon>
        <taxon>Trematosphaeria</taxon>
    </lineage>
</organism>
<proteinExistence type="predicted"/>
<dbReference type="GeneID" id="54581120"/>